<reference evidence="2" key="1">
    <citation type="submission" date="2020-02" db="EMBL/GenBank/DDBJ databases">
        <authorList>
            <person name="Meier V. D."/>
        </authorList>
    </citation>
    <scope>NUCLEOTIDE SEQUENCE</scope>
    <source>
        <strain evidence="2">AVDCRST_MAG51</strain>
    </source>
</reference>
<protein>
    <submittedName>
        <fullName evidence="2">Short-chain dehydrogenase</fullName>
    </submittedName>
</protein>
<evidence type="ECO:0000313" key="2">
    <source>
        <dbReference type="EMBL" id="CAA9411260.1"/>
    </source>
</evidence>
<proteinExistence type="predicted"/>
<sequence>GTSGPGHRGKPRHRRRHGQAGRRTRLPCRRELRQPWRCRRRGGPPDSSAGPQGHGRAGGRRRRKAGPGDVPAGGQPAGPAHRAGQQRGRRRCGDPGRSHDRRAPATHVRDQRDRLHAVRPGGRAPHGHEPWRLGRRHRQPVQCGRAPGCAGAVRRLRRRQGRHRCIHHRAGQGSGRRWHPRQRGAARPDRNRDPCFGRTAGPGSPIGPPGADATRWHSRRGGGGDRMAAVAASQLHHHEPGRCVGRPL</sequence>
<feature type="region of interest" description="Disordered" evidence="1">
    <location>
        <begin position="169"/>
        <end position="225"/>
    </location>
</feature>
<name>A0A6J4PFA6_9BURK</name>
<feature type="region of interest" description="Disordered" evidence="1">
    <location>
        <begin position="1"/>
        <end position="143"/>
    </location>
</feature>
<feature type="compositionally biased region" description="Basic residues" evidence="1">
    <location>
        <begin position="169"/>
        <end position="184"/>
    </location>
</feature>
<accession>A0A6J4PFA6</accession>
<feature type="non-terminal residue" evidence="2">
    <location>
        <position position="1"/>
    </location>
</feature>
<organism evidence="2">
    <name type="scientific">uncultured Ramlibacter sp</name>
    <dbReference type="NCBI Taxonomy" id="260755"/>
    <lineage>
        <taxon>Bacteria</taxon>
        <taxon>Pseudomonadati</taxon>
        <taxon>Pseudomonadota</taxon>
        <taxon>Betaproteobacteria</taxon>
        <taxon>Burkholderiales</taxon>
        <taxon>Comamonadaceae</taxon>
        <taxon>Ramlibacter</taxon>
        <taxon>environmental samples</taxon>
    </lineage>
</organism>
<dbReference type="EMBL" id="CADCUX010000313">
    <property type="protein sequence ID" value="CAA9411260.1"/>
    <property type="molecule type" value="Genomic_DNA"/>
</dbReference>
<feature type="compositionally biased region" description="Basic and acidic residues" evidence="1">
    <location>
        <begin position="91"/>
        <end position="116"/>
    </location>
</feature>
<feature type="compositionally biased region" description="Basic and acidic residues" evidence="1">
    <location>
        <begin position="186"/>
        <end position="195"/>
    </location>
</feature>
<feature type="compositionally biased region" description="Basic residues" evidence="1">
    <location>
        <begin position="7"/>
        <end position="27"/>
    </location>
</feature>
<evidence type="ECO:0000256" key="1">
    <source>
        <dbReference type="SAM" id="MobiDB-lite"/>
    </source>
</evidence>
<dbReference type="AlphaFoldDB" id="A0A6J4PFA6"/>
<gene>
    <name evidence="2" type="ORF">AVDCRST_MAG51-1417</name>
</gene>
<feature type="non-terminal residue" evidence="2">
    <location>
        <position position="248"/>
    </location>
</feature>